<dbReference type="Gene3D" id="2.60.40.10">
    <property type="entry name" value="Immunoglobulins"/>
    <property type="match status" value="1"/>
</dbReference>
<feature type="compositionally biased region" description="Low complexity" evidence="1">
    <location>
        <begin position="41"/>
        <end position="73"/>
    </location>
</feature>
<protein>
    <recommendedName>
        <fullName evidence="2">SpaA-like prealbumin fold domain-containing protein</fullName>
    </recommendedName>
</protein>
<dbReference type="EMBL" id="CP019606">
    <property type="protein sequence ID" value="AQP48262.1"/>
    <property type="molecule type" value="Genomic_DNA"/>
</dbReference>
<dbReference type="Pfam" id="PF17802">
    <property type="entry name" value="SpaA"/>
    <property type="match status" value="1"/>
</dbReference>
<evidence type="ECO:0000259" key="2">
    <source>
        <dbReference type="Pfam" id="PF17802"/>
    </source>
</evidence>
<name>A0A1Q2CQ80_9ACTN</name>
<feature type="region of interest" description="Disordered" evidence="1">
    <location>
        <begin position="1"/>
        <end position="93"/>
    </location>
</feature>
<accession>A0A1Q2CQ80</accession>
<gene>
    <name evidence="3" type="ORF">BW730_12860</name>
</gene>
<evidence type="ECO:0000256" key="1">
    <source>
        <dbReference type="SAM" id="MobiDB-lite"/>
    </source>
</evidence>
<organism evidence="3 4">
    <name type="scientific">Tessaracoccus aquimaris</name>
    <dbReference type="NCBI Taxonomy" id="1332264"/>
    <lineage>
        <taxon>Bacteria</taxon>
        <taxon>Bacillati</taxon>
        <taxon>Actinomycetota</taxon>
        <taxon>Actinomycetes</taxon>
        <taxon>Propionibacteriales</taxon>
        <taxon>Propionibacteriaceae</taxon>
        <taxon>Tessaracoccus</taxon>
    </lineage>
</organism>
<sequence>MVVRADEPGDLTPGVSASPSAEPIADEQAPTEPVQTPAASEEPAPDAVETEPAAPETDAPEPAAPGTDVTEPSSPEPPVTDEPSEEPVEDPAPVEPLADAVEPAAADAPAVRAATGTLLGGFEIDGDLTPGTMSPAGLDWDSPEITYGEFFDGFEDATQLKGKENEPDGWQAAAPGTAPAKGDFDHIRWYSRIVDGKQYLFLSMTRASGTGSVNYNVELNQVKAPAGQLQPTRTEGDLLVSVSQGGGGAFHVSSVSRWNGANWVSFAAAGAIVGSDNATELPGLAVSEFFELGINITEVETDAGAGKCDRVAFEQIDIRTRASDEDKSQLGDRARFSALVPVDCPVLSIEKINEQGDLVAGATFTITPNPATGIGTLTVKDGAAADLDDRDGIIGLKSEDEGEFTVEEVAAPEGYLLPKDRAQIVQLAFFETTTVEFVDPLPFKPLTITNTATGAYSSQYAWTIEKLVNTTHQNVPGDTAATYSYTVRVGQAGVTTTHLGVTGTVKITNPNEQPMRGTVDVTLQNDADAVCTIDATDADPGATGIQHDFPAGVTSLTYTCEGAAVTGVNSVASVTWSAADYPADQDGVDHPEEAGTVKATASAPVAFTGTDVNKTITVTDTFPQFGDDWTITYDTDSPSSTLSRSYSVALGADPGTCSTKDNTAAITELDLEDSVSVTTCAGADLSIDKQAVTSFARTYLWDIVKTPRGDGPYATDADGNVTVTYDVTVTNTGSADSNWKMDGEITVTNPNDWQDVTATVSDEVALGEGATCTVTGAKDDPAAVDLDAEKDGFQVVIPRSKTMVFEYECMFTEQPDYVGSNTAKVTWDAEAASTPLGAVQHRIEIVEDDWTQTPINDEITVEDSLYEFDPAWTVKAGGEPTTREYPVTWKVTEPGTCQSFDNTASVVNRTETLDSSTATIEACRQADLTADIDASAWFSRTFNWSIDKNLAEGQEAQVYAKADGTASIDYEATVSVVGHTDGKWRADGSVEITNPNDVMSVRATIEVQADHGGVCTVDAVDVDPEVDGVQVDIAAEQVVPAAYTCTFADLSESDYGDVAVSATVAWDGGATSTDEVPVPFATYDADAWAANREVAVHDDLGDPAGEPELLGTVKADEAPVTFSYTLDLEGIESECLLVTNTAWVLPSVTPEIAVLVDAGQGPDHALATDEAEVSVCPQSPLTLALEGAGTFDRDYHWRITKTVDAASKTVTADGKAEFDYVVQALPDGFSDAGHAAAGAITLANQNTEAVSVTLGTLTGPAGMECSAEATDADPEADGLQVVVPAEGTTKVDFRCTGTPAAPDASAASVTLTYVDLTGDEHSLSATVPVAFALAGETDKTVTVFDDLTQPAKPRAELGTATWNAEGTATQFAYRLQVWLASGDLFDEFTNTAQIGENGPKASTTVTVLRAKPTPPKTGAEGQGDAVALLPFLAVVAAAACLARRP</sequence>
<evidence type="ECO:0000313" key="4">
    <source>
        <dbReference type="Proteomes" id="UP000188145"/>
    </source>
</evidence>
<dbReference type="InterPro" id="IPR013783">
    <property type="entry name" value="Ig-like_fold"/>
</dbReference>
<keyword evidence="4" id="KW-1185">Reference proteome</keyword>
<evidence type="ECO:0000313" key="3">
    <source>
        <dbReference type="EMBL" id="AQP48262.1"/>
    </source>
</evidence>
<reference evidence="4" key="1">
    <citation type="submission" date="2017-02" db="EMBL/GenBank/DDBJ databases">
        <title>Tessaracoccus aquaemaris sp. nov., isolated from the intestine of a Korean rockfish, Sebastes schlegelii, in a marine aquaculture pond.</title>
        <authorList>
            <person name="Tak E.J."/>
            <person name="Bae J.-W."/>
        </authorList>
    </citation>
    <scope>NUCLEOTIDE SEQUENCE [LARGE SCALE GENOMIC DNA]</scope>
    <source>
        <strain evidence="4">NSG39</strain>
    </source>
</reference>
<proteinExistence type="predicted"/>
<dbReference type="GO" id="GO:0005975">
    <property type="term" value="P:carbohydrate metabolic process"/>
    <property type="evidence" value="ECO:0007669"/>
    <property type="project" value="UniProtKB-ARBA"/>
</dbReference>
<dbReference type="STRING" id="1332264.BW730_12860"/>
<feature type="domain" description="SpaA-like prealbumin fold" evidence="2">
    <location>
        <begin position="347"/>
        <end position="424"/>
    </location>
</feature>
<dbReference type="Proteomes" id="UP000188145">
    <property type="component" value="Chromosome"/>
</dbReference>
<dbReference type="InterPro" id="IPR041033">
    <property type="entry name" value="SpaA_PFL_dom_1"/>
</dbReference>
<dbReference type="KEGG" id="tes:BW730_12860"/>